<dbReference type="EMBL" id="CP022983">
    <property type="protein sequence ID" value="ASV68081.1"/>
    <property type="molecule type" value="Genomic_DNA"/>
</dbReference>
<dbReference type="Proteomes" id="UP000215137">
    <property type="component" value="Chromosome"/>
</dbReference>
<sequence>MSIFMFISIMTLILLLISFLLIFSKLYRKTATRLSLLILLFGAVSFPLFSVMYQVRTTNYLIDFSTIGTVFFLTWTLVVITLLGGIFFRFRVNISEESEMYRH</sequence>
<accession>A0A248TIT5</accession>
<keyword evidence="1" id="KW-0812">Transmembrane</keyword>
<dbReference type="OrthoDB" id="2932296at2"/>
<dbReference type="AlphaFoldDB" id="A0A248TIT5"/>
<proteinExistence type="predicted"/>
<evidence type="ECO:0000313" key="2">
    <source>
        <dbReference type="EMBL" id="ASV68081.1"/>
    </source>
</evidence>
<keyword evidence="3" id="KW-1185">Reference proteome</keyword>
<dbReference type="RefSeq" id="WP_095371650.1">
    <property type="nucleotide sequence ID" value="NZ_CP022983.1"/>
</dbReference>
<keyword evidence="1" id="KW-0472">Membrane</keyword>
<feature type="transmembrane region" description="Helical" evidence="1">
    <location>
        <begin position="6"/>
        <end position="24"/>
    </location>
</feature>
<feature type="transmembrane region" description="Helical" evidence="1">
    <location>
        <begin position="67"/>
        <end position="90"/>
    </location>
</feature>
<keyword evidence="1" id="KW-1133">Transmembrane helix</keyword>
<gene>
    <name evidence="2" type="ORF">CKF48_12580</name>
</gene>
<evidence type="ECO:0000256" key="1">
    <source>
        <dbReference type="SAM" id="Phobius"/>
    </source>
</evidence>
<feature type="transmembrane region" description="Helical" evidence="1">
    <location>
        <begin position="36"/>
        <end position="55"/>
    </location>
</feature>
<dbReference type="KEGG" id="bko:CKF48_12580"/>
<protein>
    <submittedName>
        <fullName evidence="2">Uncharacterized protein</fullName>
    </submittedName>
</protein>
<evidence type="ECO:0000313" key="3">
    <source>
        <dbReference type="Proteomes" id="UP000215137"/>
    </source>
</evidence>
<name>A0A248TIT5_9BACI</name>
<reference evidence="2 3" key="1">
    <citation type="submission" date="2017-08" db="EMBL/GenBank/DDBJ databases">
        <title>Complete Genome Sequence of Bacillus kochii Oregon-R-modENCODE STRAIN BDGP4, isolated from Drosophila melanogaster gut.</title>
        <authorList>
            <person name="Wan K.H."/>
            <person name="Yu C."/>
            <person name="Park S."/>
            <person name="Hammonds A.S."/>
            <person name="Booth B.W."/>
            <person name="Celniker S.E."/>
        </authorList>
    </citation>
    <scope>NUCLEOTIDE SEQUENCE [LARGE SCALE GENOMIC DNA]</scope>
    <source>
        <strain evidence="2 3">BDGP4</strain>
    </source>
</reference>
<organism evidence="2 3">
    <name type="scientific">Cytobacillus kochii</name>
    <dbReference type="NCBI Taxonomy" id="859143"/>
    <lineage>
        <taxon>Bacteria</taxon>
        <taxon>Bacillati</taxon>
        <taxon>Bacillota</taxon>
        <taxon>Bacilli</taxon>
        <taxon>Bacillales</taxon>
        <taxon>Bacillaceae</taxon>
        <taxon>Cytobacillus</taxon>
    </lineage>
</organism>